<organism evidence="6 7">
    <name type="scientific">Sulfobacillus acidophilus</name>
    <dbReference type="NCBI Taxonomy" id="53633"/>
    <lineage>
        <taxon>Bacteria</taxon>
        <taxon>Bacillati</taxon>
        <taxon>Bacillota</taxon>
        <taxon>Clostridia</taxon>
        <taxon>Eubacteriales</taxon>
        <taxon>Clostridiales Family XVII. Incertae Sedis</taxon>
        <taxon>Sulfobacillus</taxon>
    </lineage>
</organism>
<feature type="domain" description="AMP-binding enzyme C-terminal" evidence="5">
    <location>
        <begin position="470"/>
        <end position="545"/>
    </location>
</feature>
<feature type="compositionally biased region" description="Basic and acidic residues" evidence="3">
    <location>
        <begin position="32"/>
        <end position="44"/>
    </location>
</feature>
<sequence length="560" mass="61380">MPSAPLLRQSASHCIMHEWTRRPSGAPSIGRQENRSSSRIESGQHEAGGYTMPVSGPALPSDRFLLVWPQIQKIARDFPDREAIVSPSGRLTYRQLVNNVLSYLAGLQSLGLTTGSRVAAMLGNDSPYVIAYLATLAGAMVFIPLNTRLARPEVSDILRHAEPSLIITDDNLMAQVPETFSGRVMALSHWQRHVQSQKDAPLLLASASADDVALIFYTSGTTGHPKGVMLTHQNIATQFFQSTSALLGIRTDDRVACVFPLFHTAQHVFLQPPLTIGATVVIDSFSPKRVSSHLADERITIFFAVPAMYHILLQDPDFSAATLPTVRLLAYGGSIMPIDTVWAVKQRFPQAAIHNLYGQTENSPAVSGLDDRYVLTKPGSVGRPLPGMSVAIFDDLDHEVPPGVVGEVVTQGVNLMKGYYHDAQGTALALRGGWYHTGDLGYLDEEGFLYVIDRKKDMIIRGGQNVYPIEVENVLYQHPGVLECAVIGVPHPILGEEIVAVIVQKPGWKVTADQMSEFAHGRIATYKIPVRYHFVDKLPHNASGKILKRELRNLARDGVL</sequence>
<evidence type="ECO:0000259" key="4">
    <source>
        <dbReference type="Pfam" id="PF00501"/>
    </source>
</evidence>
<comment type="similarity">
    <text evidence="1">Belongs to the ATP-dependent AMP-binding enzyme family.</text>
</comment>
<dbReference type="Gene3D" id="3.30.300.30">
    <property type="match status" value="1"/>
</dbReference>
<dbReference type="GO" id="GO:0031956">
    <property type="term" value="F:medium-chain fatty acid-CoA ligase activity"/>
    <property type="evidence" value="ECO:0007669"/>
    <property type="project" value="TreeGrafter"/>
</dbReference>
<comment type="caution">
    <text evidence="6">The sequence shown here is derived from an EMBL/GenBank/DDBJ whole genome shotgun (WGS) entry which is preliminary data.</text>
</comment>
<proteinExistence type="inferred from homology"/>
<dbReference type="Proteomes" id="UP000241848">
    <property type="component" value="Unassembled WGS sequence"/>
</dbReference>
<feature type="domain" description="AMP-dependent synthetase/ligase" evidence="4">
    <location>
        <begin position="72"/>
        <end position="420"/>
    </location>
</feature>
<gene>
    <name evidence="6" type="ORF">C7B45_02215</name>
</gene>
<dbReference type="FunFam" id="3.30.300.30:FF:000008">
    <property type="entry name" value="2,3-dihydroxybenzoate-AMP ligase"/>
    <property type="match status" value="1"/>
</dbReference>
<keyword evidence="2" id="KW-0436">Ligase</keyword>
<evidence type="ECO:0000313" key="7">
    <source>
        <dbReference type="Proteomes" id="UP000241848"/>
    </source>
</evidence>
<dbReference type="Gene3D" id="3.40.50.12780">
    <property type="entry name" value="N-terminal domain of ligase-like"/>
    <property type="match status" value="1"/>
</dbReference>
<dbReference type="Pfam" id="PF00501">
    <property type="entry name" value="AMP-binding"/>
    <property type="match status" value="1"/>
</dbReference>
<reference evidence="6 7" key="1">
    <citation type="journal article" date="2014" name="BMC Genomics">
        <title>Comparison of environmental and isolate Sulfobacillus genomes reveals diverse carbon, sulfur, nitrogen, and hydrogen metabolisms.</title>
        <authorList>
            <person name="Justice N.B."/>
            <person name="Norman A."/>
            <person name="Brown C.T."/>
            <person name="Singh A."/>
            <person name="Thomas B.C."/>
            <person name="Banfield J.F."/>
        </authorList>
    </citation>
    <scope>NUCLEOTIDE SEQUENCE [LARGE SCALE GENOMIC DNA]</scope>
    <source>
        <strain evidence="6">AMDSBA3</strain>
    </source>
</reference>
<protein>
    <submittedName>
        <fullName evidence="6">AMP-dependent synthetase</fullName>
    </submittedName>
</protein>
<evidence type="ECO:0000256" key="1">
    <source>
        <dbReference type="ARBA" id="ARBA00006432"/>
    </source>
</evidence>
<dbReference type="PROSITE" id="PS00455">
    <property type="entry name" value="AMP_BINDING"/>
    <property type="match status" value="1"/>
</dbReference>
<dbReference type="GO" id="GO:0006631">
    <property type="term" value="P:fatty acid metabolic process"/>
    <property type="evidence" value="ECO:0007669"/>
    <property type="project" value="TreeGrafter"/>
</dbReference>
<dbReference type="InterPro" id="IPR020845">
    <property type="entry name" value="AMP-binding_CS"/>
</dbReference>
<evidence type="ECO:0000256" key="2">
    <source>
        <dbReference type="ARBA" id="ARBA00022598"/>
    </source>
</evidence>
<evidence type="ECO:0000259" key="5">
    <source>
        <dbReference type="Pfam" id="PF13193"/>
    </source>
</evidence>
<dbReference type="AlphaFoldDB" id="A0A2T2WMZ2"/>
<dbReference type="Pfam" id="PF13193">
    <property type="entry name" value="AMP-binding_C"/>
    <property type="match status" value="1"/>
</dbReference>
<dbReference type="InterPro" id="IPR000873">
    <property type="entry name" value="AMP-dep_synth/lig_dom"/>
</dbReference>
<evidence type="ECO:0000313" key="6">
    <source>
        <dbReference type="EMBL" id="PSR23607.1"/>
    </source>
</evidence>
<dbReference type="InterPro" id="IPR042099">
    <property type="entry name" value="ANL_N_sf"/>
</dbReference>
<dbReference type="SUPFAM" id="SSF56801">
    <property type="entry name" value="Acetyl-CoA synthetase-like"/>
    <property type="match status" value="1"/>
</dbReference>
<dbReference type="EMBL" id="PXYV01000004">
    <property type="protein sequence ID" value="PSR23607.1"/>
    <property type="molecule type" value="Genomic_DNA"/>
</dbReference>
<dbReference type="PANTHER" id="PTHR43201">
    <property type="entry name" value="ACYL-COA SYNTHETASE"/>
    <property type="match status" value="1"/>
</dbReference>
<name>A0A2T2WMZ2_9FIRM</name>
<feature type="region of interest" description="Disordered" evidence="3">
    <location>
        <begin position="18"/>
        <end position="51"/>
    </location>
</feature>
<evidence type="ECO:0000256" key="3">
    <source>
        <dbReference type="SAM" id="MobiDB-lite"/>
    </source>
</evidence>
<accession>A0A2T2WMZ2</accession>
<dbReference type="InterPro" id="IPR045851">
    <property type="entry name" value="AMP-bd_C_sf"/>
</dbReference>
<dbReference type="PANTHER" id="PTHR43201:SF5">
    <property type="entry name" value="MEDIUM-CHAIN ACYL-COA LIGASE ACSF2, MITOCHONDRIAL"/>
    <property type="match status" value="1"/>
</dbReference>
<dbReference type="InterPro" id="IPR025110">
    <property type="entry name" value="AMP-bd_C"/>
</dbReference>